<sequence>MAIGHFIHRGDRTTCGGVVLDGELTMAGLGNARAREGDRVTCGEDGETYVISGGLSHIRSHGQRVAGTLDSVSSCPCRAQLIPAVRTLTYWKEPSAAPQASPTEIFASNQASASEAISTPTPLRLRTATGPSPASSLLMEPGFYIVPKSMSGEQVLAELAPSAGPAARLRLRALNPTFAQGFKAGELFVLGDSRNDRLCTREEAQVMLAAAQARTALEQLSPTEADFMVRYQAEFAGMLANASQSMEVARDVFEVGLKRIASTVRELEHLHQREFAAHGHLRTSEFFASRQQLYRQLNLQLKTTFLNKQLGLGSYDTLRRDLGISAQSLVHHWSQSGAPGQTPGYATHLDEVAQMAKYVKYGGHFAIVVGGASSALKVQEVCQAGESQACQKLRLTETGSFAGGVARGMLLAEVPGQTGVAICSFLGLGTMSTATLACGLAVVGAGSHLGAAACARFGELMGEEIYRMQQ</sequence>
<dbReference type="Pfam" id="PF05488">
    <property type="entry name" value="PAAR_motif"/>
    <property type="match status" value="1"/>
</dbReference>
<reference evidence="1 2" key="1">
    <citation type="submission" date="2022-07" db="EMBL/GenBank/DDBJ databases">
        <title>Genome Analysis of Selected Gammaproteobacteria from Nigerian Food snails.</title>
        <authorList>
            <person name="Okafor A.C."/>
        </authorList>
    </citation>
    <scope>NUCLEOTIDE SEQUENCE [LARGE SCALE GENOMIC DNA]</scope>
    <source>
        <strain evidence="1 2">Awg 2</strain>
    </source>
</reference>
<keyword evidence="2" id="KW-1185">Reference proteome</keyword>
<dbReference type="CDD" id="cd14744">
    <property type="entry name" value="PAAR_CT_2"/>
    <property type="match status" value="1"/>
</dbReference>
<protein>
    <submittedName>
        <fullName evidence="1">PAAR domain-containing protein</fullName>
    </submittedName>
</protein>
<gene>
    <name evidence="1" type="ORF">NNO07_26615</name>
</gene>
<dbReference type="EMBL" id="JANEWF010000056">
    <property type="protein sequence ID" value="MDA8486658.1"/>
    <property type="molecule type" value="Genomic_DNA"/>
</dbReference>
<accession>A0ABT4YD28</accession>
<evidence type="ECO:0000313" key="2">
    <source>
        <dbReference type="Proteomes" id="UP001211689"/>
    </source>
</evidence>
<organism evidence="1 2">
    <name type="scientific">Metapseudomonas resinovorans</name>
    <name type="common">Pseudomonas resinovorans</name>
    <dbReference type="NCBI Taxonomy" id="53412"/>
    <lineage>
        <taxon>Bacteria</taxon>
        <taxon>Pseudomonadati</taxon>
        <taxon>Pseudomonadota</taxon>
        <taxon>Gammaproteobacteria</taxon>
        <taxon>Pseudomonadales</taxon>
        <taxon>Pseudomonadaceae</taxon>
        <taxon>Metapseudomonas</taxon>
    </lineage>
</organism>
<dbReference type="RefSeq" id="WP_271472501.1">
    <property type="nucleotide sequence ID" value="NZ_JANEWF010000056.1"/>
</dbReference>
<name>A0ABT4YD28_METRE</name>
<comment type="caution">
    <text evidence="1">The sequence shown here is derived from an EMBL/GenBank/DDBJ whole genome shotgun (WGS) entry which is preliminary data.</text>
</comment>
<dbReference type="InterPro" id="IPR008727">
    <property type="entry name" value="PAAR_motif"/>
</dbReference>
<dbReference type="Proteomes" id="UP001211689">
    <property type="component" value="Unassembled WGS sequence"/>
</dbReference>
<proteinExistence type="predicted"/>
<evidence type="ECO:0000313" key="1">
    <source>
        <dbReference type="EMBL" id="MDA8486658.1"/>
    </source>
</evidence>